<dbReference type="SMART" id="SM00091">
    <property type="entry name" value="PAS"/>
    <property type="match status" value="1"/>
</dbReference>
<keyword evidence="11 16" id="KW-1133">Transmembrane helix</keyword>
<dbReference type="Pfam" id="PF00672">
    <property type="entry name" value="HAMP"/>
    <property type="match status" value="1"/>
</dbReference>
<keyword evidence="15" id="KW-0175">Coiled coil</keyword>
<evidence type="ECO:0000313" key="21">
    <source>
        <dbReference type="EMBL" id="AFZ19330.1"/>
    </source>
</evidence>
<dbReference type="SUPFAM" id="SSF55785">
    <property type="entry name" value="PYP-like sensor domain (PAS domain)"/>
    <property type="match status" value="1"/>
</dbReference>
<feature type="coiled-coil region" evidence="15">
    <location>
        <begin position="19"/>
        <end position="53"/>
    </location>
</feature>
<evidence type="ECO:0000256" key="11">
    <source>
        <dbReference type="ARBA" id="ARBA00022989"/>
    </source>
</evidence>
<dbReference type="PATRIC" id="fig|1173027.3.peg.3969"/>
<organism evidence="21 22">
    <name type="scientific">Allocoleopsis franciscana PCC 7113</name>
    <dbReference type="NCBI Taxonomy" id="1173027"/>
    <lineage>
        <taxon>Bacteria</taxon>
        <taxon>Bacillati</taxon>
        <taxon>Cyanobacteriota</taxon>
        <taxon>Cyanophyceae</taxon>
        <taxon>Coleofasciculales</taxon>
        <taxon>Coleofasciculaceae</taxon>
        <taxon>Allocoleopsis</taxon>
        <taxon>Allocoleopsis franciscana</taxon>
    </lineage>
</organism>
<evidence type="ECO:0000256" key="1">
    <source>
        <dbReference type="ARBA" id="ARBA00000085"/>
    </source>
</evidence>
<evidence type="ECO:0000256" key="14">
    <source>
        <dbReference type="PROSITE-ProRule" id="PRU00339"/>
    </source>
</evidence>
<dbReference type="InterPro" id="IPR013767">
    <property type="entry name" value="PAS_fold"/>
</dbReference>
<dbReference type="GO" id="GO:0009190">
    <property type="term" value="P:cyclic nucleotide biosynthetic process"/>
    <property type="evidence" value="ECO:0007669"/>
    <property type="project" value="InterPro"/>
</dbReference>
<keyword evidence="5" id="KW-0597">Phosphoprotein</keyword>
<keyword evidence="4" id="KW-1003">Cell membrane</keyword>
<keyword evidence="7 16" id="KW-0812">Transmembrane</keyword>
<dbReference type="Gene3D" id="6.10.340.10">
    <property type="match status" value="1"/>
</dbReference>
<evidence type="ECO:0000256" key="4">
    <source>
        <dbReference type="ARBA" id="ARBA00022475"/>
    </source>
</evidence>
<keyword evidence="13 16" id="KW-0472">Membrane</keyword>
<comment type="catalytic activity">
    <reaction evidence="1">
        <text>ATP + protein L-histidine = ADP + protein N-phospho-L-histidine.</text>
        <dbReference type="EC" id="2.7.13.3"/>
    </reaction>
</comment>
<dbReference type="PROSITE" id="PS50885">
    <property type="entry name" value="HAMP"/>
    <property type="match status" value="1"/>
</dbReference>
<proteinExistence type="predicted"/>
<dbReference type="GO" id="GO:0005886">
    <property type="term" value="C:plasma membrane"/>
    <property type="evidence" value="ECO:0007669"/>
    <property type="project" value="UniProtKB-SubCell"/>
</dbReference>
<evidence type="ECO:0000256" key="9">
    <source>
        <dbReference type="ARBA" id="ARBA00022777"/>
    </source>
</evidence>
<dbReference type="GO" id="GO:0009927">
    <property type="term" value="F:histidine phosphotransfer kinase activity"/>
    <property type="evidence" value="ECO:0007669"/>
    <property type="project" value="TreeGrafter"/>
</dbReference>
<feature type="repeat" description="TPR" evidence="14">
    <location>
        <begin position="1165"/>
        <end position="1198"/>
    </location>
</feature>
<dbReference type="InterPro" id="IPR036890">
    <property type="entry name" value="HATPase_C_sf"/>
</dbReference>
<feature type="domain" description="Histidine kinase" evidence="17">
    <location>
        <begin position="219"/>
        <end position="446"/>
    </location>
</feature>
<dbReference type="OrthoDB" id="436222at2"/>
<dbReference type="PROSITE" id="PS50112">
    <property type="entry name" value="PAS"/>
    <property type="match status" value="1"/>
</dbReference>
<feature type="transmembrane region" description="Helical" evidence="16">
    <location>
        <begin position="527"/>
        <end position="549"/>
    </location>
</feature>
<dbReference type="CDD" id="cd12913">
    <property type="entry name" value="PDC1_MCP_like"/>
    <property type="match status" value="1"/>
</dbReference>
<dbReference type="PRINTS" id="PR00344">
    <property type="entry name" value="BCTRLSENSOR"/>
</dbReference>
<dbReference type="RefSeq" id="WP_015183471.1">
    <property type="nucleotide sequence ID" value="NC_019738.1"/>
</dbReference>
<dbReference type="Gene3D" id="3.30.450.20">
    <property type="entry name" value="PAS domain"/>
    <property type="match status" value="2"/>
</dbReference>
<dbReference type="NCBIfam" id="TIGR00229">
    <property type="entry name" value="sensory_box"/>
    <property type="match status" value="1"/>
</dbReference>
<evidence type="ECO:0000256" key="2">
    <source>
        <dbReference type="ARBA" id="ARBA00004651"/>
    </source>
</evidence>
<keyword evidence="8" id="KW-0547">Nucleotide-binding</keyword>
<dbReference type="GO" id="GO:0005524">
    <property type="term" value="F:ATP binding"/>
    <property type="evidence" value="ECO:0007669"/>
    <property type="project" value="UniProtKB-KW"/>
</dbReference>
<reference evidence="21 22" key="1">
    <citation type="submission" date="2012-06" db="EMBL/GenBank/DDBJ databases">
        <title>Finished chromosome of genome of Microcoleus sp. PCC 7113.</title>
        <authorList>
            <consortium name="US DOE Joint Genome Institute"/>
            <person name="Gugger M."/>
            <person name="Coursin T."/>
            <person name="Rippka R."/>
            <person name="Tandeau De Marsac N."/>
            <person name="Huntemann M."/>
            <person name="Wei C.-L."/>
            <person name="Han J."/>
            <person name="Detter J.C."/>
            <person name="Han C."/>
            <person name="Tapia R."/>
            <person name="Chen A."/>
            <person name="Kyrpides N."/>
            <person name="Mavromatis K."/>
            <person name="Markowitz V."/>
            <person name="Szeto E."/>
            <person name="Ivanova N."/>
            <person name="Pagani I."/>
            <person name="Pati A."/>
            <person name="Goodwin L."/>
            <person name="Nordberg H.P."/>
            <person name="Cantor M.N."/>
            <person name="Hua S.X."/>
            <person name="Woyke T."/>
            <person name="Kerfeld C.A."/>
        </authorList>
    </citation>
    <scope>NUCLEOTIDE SEQUENCE [LARGE SCALE GENOMIC DNA]</scope>
    <source>
        <strain evidence="21 22">PCC 7113</strain>
    </source>
</reference>
<dbReference type="Gene3D" id="3.30.565.10">
    <property type="entry name" value="Histidine kinase-like ATPase, C-terminal domain"/>
    <property type="match status" value="1"/>
</dbReference>
<keyword evidence="9" id="KW-0418">Kinase</keyword>
<keyword evidence="12" id="KW-0902">Two-component regulatory system</keyword>
<evidence type="ECO:0000256" key="6">
    <source>
        <dbReference type="ARBA" id="ARBA00022679"/>
    </source>
</evidence>
<dbReference type="PANTHER" id="PTHR43047">
    <property type="entry name" value="TWO-COMPONENT HISTIDINE PROTEIN KINASE"/>
    <property type="match status" value="1"/>
</dbReference>
<evidence type="ECO:0000256" key="7">
    <source>
        <dbReference type="ARBA" id="ARBA00022692"/>
    </source>
</evidence>
<dbReference type="EMBL" id="CP003630">
    <property type="protein sequence ID" value="AFZ19330.1"/>
    <property type="molecule type" value="Genomic_DNA"/>
</dbReference>
<dbReference type="InterPro" id="IPR005467">
    <property type="entry name" value="His_kinase_dom"/>
</dbReference>
<dbReference type="InterPro" id="IPR036097">
    <property type="entry name" value="HisK_dim/P_sf"/>
</dbReference>
<dbReference type="Pfam" id="PF00512">
    <property type="entry name" value="HisKA"/>
    <property type="match status" value="1"/>
</dbReference>
<dbReference type="PROSITE" id="PS50109">
    <property type="entry name" value="HIS_KIN"/>
    <property type="match status" value="1"/>
</dbReference>
<dbReference type="CDD" id="cd07302">
    <property type="entry name" value="CHD"/>
    <property type="match status" value="1"/>
</dbReference>
<evidence type="ECO:0000256" key="16">
    <source>
        <dbReference type="SAM" id="Phobius"/>
    </source>
</evidence>
<dbReference type="CDD" id="cd00130">
    <property type="entry name" value="PAS"/>
    <property type="match status" value="1"/>
</dbReference>
<dbReference type="HOGENOM" id="CLU_294711_0_0_3"/>
<dbReference type="STRING" id="1173027.Mic7113_3606"/>
<dbReference type="SUPFAM" id="SSF103190">
    <property type="entry name" value="Sensory domain-like"/>
    <property type="match status" value="1"/>
</dbReference>
<dbReference type="SMART" id="SM00387">
    <property type="entry name" value="HATPase_c"/>
    <property type="match status" value="1"/>
</dbReference>
<dbReference type="Gene3D" id="3.30.70.1230">
    <property type="entry name" value="Nucleotide cyclase"/>
    <property type="match status" value="1"/>
</dbReference>
<dbReference type="InterPro" id="IPR000014">
    <property type="entry name" value="PAS"/>
</dbReference>
<dbReference type="Pfam" id="PF02518">
    <property type="entry name" value="HATPase_c"/>
    <property type="match status" value="1"/>
</dbReference>
<dbReference type="SMART" id="SM00388">
    <property type="entry name" value="HisKA"/>
    <property type="match status" value="1"/>
</dbReference>
<name>K9WFY1_9CYAN</name>
<dbReference type="Proteomes" id="UP000010471">
    <property type="component" value="Chromosome"/>
</dbReference>
<dbReference type="GO" id="GO:0006355">
    <property type="term" value="P:regulation of DNA-templated transcription"/>
    <property type="evidence" value="ECO:0007669"/>
    <property type="project" value="InterPro"/>
</dbReference>
<evidence type="ECO:0000256" key="13">
    <source>
        <dbReference type="ARBA" id="ARBA00023136"/>
    </source>
</evidence>
<dbReference type="eggNOG" id="COG5000">
    <property type="taxonomic scope" value="Bacteria"/>
</dbReference>
<dbReference type="KEGG" id="mic:Mic7113_3606"/>
<dbReference type="InterPro" id="IPR019734">
    <property type="entry name" value="TPR_rpt"/>
</dbReference>
<dbReference type="PROSITE" id="PS50125">
    <property type="entry name" value="GUANYLATE_CYCLASE_2"/>
    <property type="match status" value="1"/>
</dbReference>
<evidence type="ECO:0000256" key="10">
    <source>
        <dbReference type="ARBA" id="ARBA00022840"/>
    </source>
</evidence>
<keyword evidence="22" id="KW-1185">Reference proteome</keyword>
<dbReference type="InterPro" id="IPR003660">
    <property type="entry name" value="HAMP_dom"/>
</dbReference>
<sequence length="1229" mass="138782">MSDSTHSEAPRPSSNNPQIEQLRLEITHLSQELAKVQQEKADLEIMLETIADHGDVIEEKLQKEAEAAKQESRERFRLIAEATPITILISRLSDGEVLYANAAATSMFSLPMQELLGRSVLDFYSDPNDRKKLLDIYAKNGSLRNYEIRLKKQDETVFWGAISLQPFSLYGEEVLLTAILDVTKRKQSEVDRIRFTQALKEKHGQLKRLSELKDEFLINTSNELCTPLNQMVHLVQSLLEKEAGEFSQTQQQKLSTIAQSGHQLFNLVNNIRDFSKLRQGDMELHWQAVNVRSLTEKVLQSSQTLVSHKDLQLVNSIPVDLPNINADEQRLQQILQSLVAQAINLTEHGCVEISAVVDEFQQQGTENLEQLVITVADTGAGISEDKLEDILELFNQADYLAIQQSETNDLQLSLTKALVELHGGKIWVESEVGFGTRFIFTLPFHGTVTDTGRQAAIAPTSSHLQPSERAAIKSIMSATKTPILIATDSPPGISGQTTVATLPQTAPTPKRTQRKLLRTLGKVPLRVILIVPFVVQVVGAVGLVGYLSFKNGQKVVNDLANQLRSEVSARVHDRIQTYVEVPQQVNQFNAHAIQLGLLDFQNVRKAELYFWRQVQTYESIGNAGFANEQGQFLRVGWINRLSTTEQPQIAEQLTPGGGTLRYYNIDPEGNRLNVAKTVLNYDTRTRPYYTAAVKQGKPTWSEVYINTGYDLLQIKASRPFYDRKGELLGVLACELGIDQIGKFLQTLKIGRSGEVFIMEPSGELVASSISAQPLLVGRSKNAKRLRALESNDLLMRSSAAFLRDRFGHLKNIQKNYQLEFKLNNQRQFLQVSSFRDGYGLDWLIVVVVPESDFMQQIHANNRITFFLCIVTLMAAILIGILTVRWVTEPLIRLNFAAKDIAKGEWDKAVELDRSDEVGQLAQSFNDMAGQLKESFEILENHKNAFARFFPLEYLKFLQKQYVTHVHLGDHVSKEMAVMFSDIRSFTTLSESMTPQDTFSFVNAYLQRVGPAIRNHNGIIVKYLGDGLMAIFPNGADDAVRAGIAKLKRIRDYNQHRQARGYQLIQAGIGIHLGYILVGMVGEENRMQGDALSDSVNLTARLEGLTKFYGVSMLISEQVLERLNDPSQYEIRFLDRAIVKGKTESISIYEVMDGEPEEVKALKFQTQSDFEQGLEYYRRREFAEAKRYFEQVLAVNLSDKTAQLYLERVHQLMEEGVPENWDGVWTFDQK</sequence>
<dbReference type="InterPro" id="IPR029151">
    <property type="entry name" value="Sensor-like_sf"/>
</dbReference>
<dbReference type="CDD" id="cd00082">
    <property type="entry name" value="HisKA"/>
    <property type="match status" value="1"/>
</dbReference>
<keyword evidence="6" id="KW-0808">Transferase</keyword>
<feature type="domain" description="Guanylate cyclase" evidence="19">
    <location>
        <begin position="976"/>
        <end position="1102"/>
    </location>
</feature>
<dbReference type="InterPro" id="IPR035965">
    <property type="entry name" value="PAS-like_dom_sf"/>
</dbReference>
<keyword evidence="14" id="KW-0802">TPR repeat</keyword>
<evidence type="ECO:0000259" key="20">
    <source>
        <dbReference type="PROSITE" id="PS50885"/>
    </source>
</evidence>
<evidence type="ECO:0000313" key="22">
    <source>
        <dbReference type="Proteomes" id="UP000010471"/>
    </source>
</evidence>
<dbReference type="EC" id="2.7.13.3" evidence="3"/>
<dbReference type="SUPFAM" id="SSF55073">
    <property type="entry name" value="Nucleotide cyclase"/>
    <property type="match status" value="1"/>
</dbReference>
<dbReference type="Pfam" id="PF00211">
    <property type="entry name" value="Guanylate_cyc"/>
    <property type="match status" value="1"/>
</dbReference>
<dbReference type="Pfam" id="PF02743">
    <property type="entry name" value="dCache_1"/>
    <property type="match status" value="1"/>
</dbReference>
<gene>
    <name evidence="21" type="ORF">Mic7113_3606</name>
</gene>
<feature type="domain" description="HAMP" evidence="20">
    <location>
        <begin position="884"/>
        <end position="936"/>
    </location>
</feature>
<evidence type="ECO:0000256" key="8">
    <source>
        <dbReference type="ARBA" id="ARBA00022741"/>
    </source>
</evidence>
<dbReference type="PANTHER" id="PTHR43047:SF72">
    <property type="entry name" value="OSMOSENSING HISTIDINE PROTEIN KINASE SLN1"/>
    <property type="match status" value="1"/>
</dbReference>
<accession>K9WFY1</accession>
<dbReference type="eggNOG" id="COG2205">
    <property type="taxonomic scope" value="Bacteria"/>
</dbReference>
<dbReference type="Gene3D" id="1.10.287.130">
    <property type="match status" value="1"/>
</dbReference>
<comment type="subcellular location">
    <subcellularLocation>
        <location evidence="2">Cell membrane</location>
        <topology evidence="2">Multi-pass membrane protein</topology>
    </subcellularLocation>
</comment>
<dbReference type="SMART" id="SM00044">
    <property type="entry name" value="CYCc"/>
    <property type="match status" value="1"/>
</dbReference>
<dbReference type="InterPro" id="IPR003594">
    <property type="entry name" value="HATPase_dom"/>
</dbReference>
<dbReference type="SUPFAM" id="SSF158472">
    <property type="entry name" value="HAMP domain-like"/>
    <property type="match status" value="1"/>
</dbReference>
<dbReference type="Pfam" id="PF00989">
    <property type="entry name" value="PAS"/>
    <property type="match status" value="1"/>
</dbReference>
<dbReference type="InterPro" id="IPR029787">
    <property type="entry name" value="Nucleotide_cyclase"/>
</dbReference>
<feature type="transmembrane region" description="Helical" evidence="16">
    <location>
        <begin position="863"/>
        <end position="886"/>
    </location>
</feature>
<evidence type="ECO:0000256" key="12">
    <source>
        <dbReference type="ARBA" id="ARBA00023012"/>
    </source>
</evidence>
<evidence type="ECO:0000259" key="17">
    <source>
        <dbReference type="PROSITE" id="PS50109"/>
    </source>
</evidence>
<dbReference type="AlphaFoldDB" id="K9WFY1"/>
<dbReference type="PROSITE" id="PS50005">
    <property type="entry name" value="TPR"/>
    <property type="match status" value="1"/>
</dbReference>
<feature type="domain" description="PAS" evidence="18">
    <location>
        <begin position="72"/>
        <end position="146"/>
    </location>
</feature>
<dbReference type="SMART" id="SM00304">
    <property type="entry name" value="HAMP"/>
    <property type="match status" value="1"/>
</dbReference>
<dbReference type="GO" id="GO:0004016">
    <property type="term" value="F:adenylate cyclase activity"/>
    <property type="evidence" value="ECO:0007669"/>
    <property type="project" value="UniProtKB-ARBA"/>
</dbReference>
<dbReference type="CDD" id="cd06225">
    <property type="entry name" value="HAMP"/>
    <property type="match status" value="1"/>
</dbReference>
<dbReference type="InterPro" id="IPR033479">
    <property type="entry name" value="dCache_1"/>
</dbReference>
<dbReference type="SUPFAM" id="SSF47384">
    <property type="entry name" value="Homodimeric domain of signal transducing histidine kinase"/>
    <property type="match status" value="1"/>
</dbReference>
<evidence type="ECO:0000256" key="5">
    <source>
        <dbReference type="ARBA" id="ARBA00022553"/>
    </source>
</evidence>
<dbReference type="GO" id="GO:0000155">
    <property type="term" value="F:phosphorelay sensor kinase activity"/>
    <property type="evidence" value="ECO:0007669"/>
    <property type="project" value="InterPro"/>
</dbReference>
<keyword evidence="10" id="KW-0067">ATP-binding</keyword>
<dbReference type="SUPFAM" id="SSF55874">
    <property type="entry name" value="ATPase domain of HSP90 chaperone/DNA topoisomerase II/histidine kinase"/>
    <property type="match status" value="1"/>
</dbReference>
<evidence type="ECO:0000256" key="3">
    <source>
        <dbReference type="ARBA" id="ARBA00012438"/>
    </source>
</evidence>
<protein>
    <recommendedName>
        <fullName evidence="3">histidine kinase</fullName>
        <ecNumber evidence="3">2.7.13.3</ecNumber>
    </recommendedName>
</protein>
<evidence type="ECO:0000259" key="19">
    <source>
        <dbReference type="PROSITE" id="PS50125"/>
    </source>
</evidence>
<dbReference type="InterPro" id="IPR003661">
    <property type="entry name" value="HisK_dim/P_dom"/>
</dbReference>
<dbReference type="eggNOG" id="COG2114">
    <property type="taxonomic scope" value="Bacteria"/>
</dbReference>
<evidence type="ECO:0000256" key="15">
    <source>
        <dbReference type="SAM" id="Coils"/>
    </source>
</evidence>
<dbReference type="InterPro" id="IPR004358">
    <property type="entry name" value="Sig_transdc_His_kin-like_C"/>
</dbReference>
<dbReference type="InterPro" id="IPR001054">
    <property type="entry name" value="A/G_cyclase"/>
</dbReference>
<evidence type="ECO:0000259" key="18">
    <source>
        <dbReference type="PROSITE" id="PS50112"/>
    </source>
</evidence>